<evidence type="ECO:0000313" key="2">
    <source>
        <dbReference type="EMBL" id="QIB75761.1"/>
    </source>
</evidence>
<accession>A0A6C0UN07</accession>
<dbReference type="Proteomes" id="UP000465846">
    <property type="component" value="Chromosome"/>
</dbReference>
<dbReference type="AlphaFoldDB" id="A0A6C0UN07"/>
<evidence type="ECO:0000313" key="3">
    <source>
        <dbReference type="Proteomes" id="UP000465846"/>
    </source>
</evidence>
<protein>
    <recommendedName>
        <fullName evidence="1">SPW repeat-containing integral membrane domain-containing protein</fullName>
    </recommendedName>
</protein>
<gene>
    <name evidence="2" type="ORF">G3I44_16630</name>
</gene>
<dbReference type="RefSeq" id="WP_163487501.1">
    <property type="nucleotide sequence ID" value="NZ_CP048739.1"/>
</dbReference>
<name>A0A6C0UN07_9EURY</name>
<dbReference type="GeneID" id="44081061"/>
<organism evidence="2 3">
    <name type="scientific">Halogeometricum borinquense</name>
    <dbReference type="NCBI Taxonomy" id="60847"/>
    <lineage>
        <taxon>Archaea</taxon>
        <taxon>Methanobacteriati</taxon>
        <taxon>Methanobacteriota</taxon>
        <taxon>Stenosarchaea group</taxon>
        <taxon>Halobacteria</taxon>
        <taxon>Halobacteriales</taxon>
        <taxon>Haloferacaceae</taxon>
        <taxon>Halogeometricum</taxon>
    </lineage>
</organism>
<reference evidence="2 3" key="1">
    <citation type="submission" date="2020-02" db="EMBL/GenBank/DDBJ databases">
        <title>Whole genome sequence of Halogeometricum borinquense strain wsp4.</title>
        <authorList>
            <person name="Verma D.K."/>
            <person name="Gopal K."/>
            <person name="Prasad E.S."/>
        </authorList>
    </citation>
    <scope>NUCLEOTIDE SEQUENCE [LARGE SCALE GENOMIC DNA]</scope>
    <source>
        <strain evidence="3">wsp4</strain>
    </source>
</reference>
<proteinExistence type="predicted"/>
<dbReference type="EMBL" id="CP048739">
    <property type="protein sequence ID" value="QIB75761.1"/>
    <property type="molecule type" value="Genomic_DNA"/>
</dbReference>
<dbReference type="InterPro" id="IPR005530">
    <property type="entry name" value="SPW"/>
</dbReference>
<dbReference type="Pfam" id="PF03779">
    <property type="entry name" value="SPW"/>
    <property type="match status" value="1"/>
</dbReference>
<sequence>MVDTSQWFNSISALFGAWLFASAFVFSMVGAQFWNSLIIGAAIALLAGYGAYRTRETGMGNTWTSGLAGLLGVWMIAAPFVYGATSAIMASSVISGLVVAVLSGYEAYEARMEARAATTEGPRA</sequence>
<feature type="domain" description="SPW repeat-containing integral membrane" evidence="1">
    <location>
        <begin position="7"/>
        <end position="103"/>
    </location>
</feature>
<evidence type="ECO:0000259" key="1">
    <source>
        <dbReference type="Pfam" id="PF03779"/>
    </source>
</evidence>